<dbReference type="EMBL" id="MLQR01000001">
    <property type="protein sequence ID" value="OIJ17329.1"/>
    <property type="molecule type" value="Genomic_DNA"/>
</dbReference>
<keyword evidence="1" id="KW-0812">Transmembrane</keyword>
<sequence>MFVPFGIFAPLLFKPARNFFGILGLGFAFSLTIELTQAIFTTTRSGTVDDLFFNTFGAVIGFILFLVLKVLSKNVSFLYKFFYTEN</sequence>
<feature type="transmembrane region" description="Helical" evidence="1">
    <location>
        <begin position="20"/>
        <end position="40"/>
    </location>
</feature>
<comment type="caution">
    <text evidence="3">The sequence shown here is derived from an EMBL/GenBank/DDBJ whole genome shotgun (WGS) entry which is preliminary data.</text>
</comment>
<dbReference type="PANTHER" id="PTHR36834">
    <property type="entry name" value="MEMBRANE PROTEIN-RELATED"/>
    <property type="match status" value="1"/>
</dbReference>
<dbReference type="AlphaFoldDB" id="A0A1S2LXU0"/>
<dbReference type="Proteomes" id="UP000179524">
    <property type="component" value="Unassembled WGS sequence"/>
</dbReference>
<feature type="domain" description="VanZ-like" evidence="2">
    <location>
        <begin position="1"/>
        <end position="68"/>
    </location>
</feature>
<dbReference type="InterPro" id="IPR006976">
    <property type="entry name" value="VanZ-like"/>
</dbReference>
<evidence type="ECO:0000313" key="3">
    <source>
        <dbReference type="EMBL" id="OIJ17329.1"/>
    </source>
</evidence>
<gene>
    <name evidence="3" type="ORF">BKP37_02150</name>
</gene>
<keyword evidence="1" id="KW-0472">Membrane</keyword>
<evidence type="ECO:0000256" key="1">
    <source>
        <dbReference type="SAM" id="Phobius"/>
    </source>
</evidence>
<accession>A0A1S2LXU0</accession>
<name>A0A1S2LXU0_9BACI</name>
<organism evidence="3 4">
    <name type="scientific">Anaerobacillus alkalilacustris</name>
    <dbReference type="NCBI Taxonomy" id="393763"/>
    <lineage>
        <taxon>Bacteria</taxon>
        <taxon>Bacillati</taxon>
        <taxon>Bacillota</taxon>
        <taxon>Bacilli</taxon>
        <taxon>Bacillales</taxon>
        <taxon>Bacillaceae</taxon>
        <taxon>Anaerobacillus</taxon>
    </lineage>
</organism>
<reference evidence="3 4" key="1">
    <citation type="submission" date="2016-10" db="EMBL/GenBank/DDBJ databases">
        <title>Draft genome sequences of four alkaliphilic bacteria belonging to the Anaerobacillus genus.</title>
        <authorList>
            <person name="Bassil N.M."/>
            <person name="Lloyd J.R."/>
        </authorList>
    </citation>
    <scope>NUCLEOTIDE SEQUENCE [LARGE SCALE GENOMIC DNA]</scope>
    <source>
        <strain evidence="3 4">DSM 18345</strain>
    </source>
</reference>
<protein>
    <recommendedName>
        <fullName evidence="2">VanZ-like domain-containing protein</fullName>
    </recommendedName>
</protein>
<keyword evidence="4" id="KW-1185">Reference proteome</keyword>
<keyword evidence="1" id="KW-1133">Transmembrane helix</keyword>
<evidence type="ECO:0000313" key="4">
    <source>
        <dbReference type="Proteomes" id="UP000179524"/>
    </source>
</evidence>
<feature type="transmembrane region" description="Helical" evidence="1">
    <location>
        <begin position="52"/>
        <end position="71"/>
    </location>
</feature>
<dbReference type="InterPro" id="IPR053150">
    <property type="entry name" value="Teicoplanin_resist-assoc"/>
</dbReference>
<dbReference type="Pfam" id="PF04892">
    <property type="entry name" value="VanZ"/>
    <property type="match status" value="1"/>
</dbReference>
<proteinExistence type="predicted"/>
<dbReference type="PANTHER" id="PTHR36834:SF1">
    <property type="entry name" value="INTEGRAL MEMBRANE PROTEIN"/>
    <property type="match status" value="1"/>
</dbReference>
<evidence type="ECO:0000259" key="2">
    <source>
        <dbReference type="Pfam" id="PF04892"/>
    </source>
</evidence>